<feature type="non-terminal residue" evidence="2">
    <location>
        <position position="495"/>
    </location>
</feature>
<evidence type="ECO:0000313" key="3">
    <source>
        <dbReference type="Proteomes" id="UP000308768"/>
    </source>
</evidence>
<feature type="compositionally biased region" description="Acidic residues" evidence="1">
    <location>
        <begin position="430"/>
        <end position="444"/>
    </location>
</feature>
<evidence type="ECO:0000256" key="1">
    <source>
        <dbReference type="SAM" id="MobiDB-lite"/>
    </source>
</evidence>
<comment type="caution">
    <text evidence="2">The sequence shown here is derived from an EMBL/GenBank/DDBJ whole genome shotgun (WGS) entry which is preliminary data.</text>
</comment>
<feature type="region of interest" description="Disordered" evidence="1">
    <location>
        <begin position="227"/>
        <end position="276"/>
    </location>
</feature>
<feature type="compositionally biased region" description="Polar residues" evidence="1">
    <location>
        <begin position="367"/>
        <end position="383"/>
    </location>
</feature>
<dbReference type="AlphaFoldDB" id="A0A4U0WNJ7"/>
<feature type="compositionally biased region" description="Polar residues" evidence="1">
    <location>
        <begin position="254"/>
        <end position="268"/>
    </location>
</feature>
<accession>A0A4U0WNJ7</accession>
<dbReference type="OrthoDB" id="1922977at2759"/>
<dbReference type="Proteomes" id="UP000308768">
    <property type="component" value="Unassembled WGS sequence"/>
</dbReference>
<feature type="compositionally biased region" description="Low complexity" evidence="1">
    <location>
        <begin position="114"/>
        <end position="127"/>
    </location>
</feature>
<dbReference type="STRING" id="331657.A0A4U0WNJ7"/>
<name>A0A4U0WNJ7_9PEZI</name>
<feature type="region of interest" description="Disordered" evidence="1">
    <location>
        <begin position="176"/>
        <end position="215"/>
    </location>
</feature>
<feature type="compositionally biased region" description="Basic and acidic residues" evidence="1">
    <location>
        <begin position="240"/>
        <end position="253"/>
    </location>
</feature>
<sequence length="495" mass="52493">MYEHKYGYKELLKEGLDPALLKGIYDELHLPITNLVTADMTATGVGGDLSAVEQNNGTTTTIPASPSMKVDAAATRSESIAQLSLNVPKNKTSEVAEEPMPSNGIPRRLDTGKPTVVSKPSSSISVPDTCDPAAKRTNTGKTVEPVFDRKDHIARLMAAKKGKTASTFVASTSKSIEGPAVPKEMSKSEPTGIEPGKPSTVFGEDDAAAAKQRATTELARKKLEALQAAKKARSVHGKRSNLDGTKENTDDRPSATQSIGQINKSQIEPKSPTVPTLWGSGASMSVVLAPTSSGRLSSAAASSTSLMASQSSKLGGDREVVPSSGEKLSRSSYIVDRSFTGIPGLFMTASTSRPAVTEPPAMAMSPTPVTQSALATQQPQSASGDVAAESRALPNKSRKRPVASDFDDVRASQPNKPFKRPFGHRRHEDVDEEMIIEASDDETAESVQDSALEDGDSQQRISQGVVVMKPKSTNRHTAVRDLRPPKDCPPRPKVG</sequence>
<feature type="region of interest" description="Disordered" evidence="1">
    <location>
        <begin position="356"/>
        <end position="495"/>
    </location>
</feature>
<feature type="compositionally biased region" description="Low complexity" evidence="1">
    <location>
        <begin position="300"/>
        <end position="314"/>
    </location>
</feature>
<protein>
    <submittedName>
        <fullName evidence="2">Uncharacterized protein</fullName>
    </submittedName>
</protein>
<gene>
    <name evidence="2" type="ORF">B0A49_11959</name>
</gene>
<dbReference type="EMBL" id="NAJN01001432">
    <property type="protein sequence ID" value="TKA63225.1"/>
    <property type="molecule type" value="Genomic_DNA"/>
</dbReference>
<organism evidence="2 3">
    <name type="scientific">Cryomyces minteri</name>
    <dbReference type="NCBI Taxonomy" id="331657"/>
    <lineage>
        <taxon>Eukaryota</taxon>
        <taxon>Fungi</taxon>
        <taxon>Dikarya</taxon>
        <taxon>Ascomycota</taxon>
        <taxon>Pezizomycotina</taxon>
        <taxon>Dothideomycetes</taxon>
        <taxon>Dothideomycetes incertae sedis</taxon>
        <taxon>Cryomyces</taxon>
    </lineage>
</organism>
<evidence type="ECO:0000313" key="2">
    <source>
        <dbReference type="EMBL" id="TKA63225.1"/>
    </source>
</evidence>
<keyword evidence="3" id="KW-1185">Reference proteome</keyword>
<feature type="compositionally biased region" description="Basic and acidic residues" evidence="1">
    <location>
        <begin position="478"/>
        <end position="495"/>
    </location>
</feature>
<reference evidence="2 3" key="1">
    <citation type="submission" date="2017-03" db="EMBL/GenBank/DDBJ databases">
        <title>Genomes of endolithic fungi from Antarctica.</title>
        <authorList>
            <person name="Coleine C."/>
            <person name="Masonjones S."/>
            <person name="Stajich J.E."/>
        </authorList>
    </citation>
    <scope>NUCLEOTIDE SEQUENCE [LARGE SCALE GENOMIC DNA]</scope>
    <source>
        <strain evidence="2 3">CCFEE 5187</strain>
    </source>
</reference>
<feature type="region of interest" description="Disordered" evidence="1">
    <location>
        <begin position="89"/>
        <end position="138"/>
    </location>
</feature>
<feature type="region of interest" description="Disordered" evidence="1">
    <location>
        <begin position="300"/>
        <end position="328"/>
    </location>
</feature>
<proteinExistence type="predicted"/>
<feature type="compositionally biased region" description="Basic residues" evidence="1">
    <location>
        <begin position="230"/>
        <end position="239"/>
    </location>
</feature>